<keyword evidence="3" id="KW-1185">Reference proteome</keyword>
<dbReference type="EMBL" id="CP014334">
    <property type="protein sequence ID" value="AMW32643.1"/>
    <property type="molecule type" value="Genomic_DNA"/>
</dbReference>
<evidence type="ECO:0000256" key="1">
    <source>
        <dbReference type="SAM" id="Phobius"/>
    </source>
</evidence>
<dbReference type="AlphaFoldDB" id="A0AAI8CLD6"/>
<gene>
    <name evidence="2" type="ORF">NA23_04665</name>
</gene>
<sequence>MEPLLWIISISCVLVDNVFKEYFTLVPLYFLLESVVEIDEKNLKSKVMRLFLFSLFYQSFAYQRLTILWVILTLVIVVIELYKDVFYYPWSASLLQAILFLIPYYYAQPFALIYGFVLDCALFAYIYKKLEFGGA</sequence>
<keyword evidence="1" id="KW-1133">Transmembrane helix</keyword>
<feature type="transmembrane region" description="Helical" evidence="1">
    <location>
        <begin position="86"/>
        <end position="105"/>
    </location>
</feature>
<dbReference type="Proteomes" id="UP000093740">
    <property type="component" value="Chromosome"/>
</dbReference>
<reference evidence="2 3" key="1">
    <citation type="journal article" date="2015" name="Stand. Genomic Sci.">
        <title>Genome sequence of a native-feather degrading extremely thermophilic Eubacterium, Fervidobacterium islandicum AW-1.</title>
        <authorList>
            <person name="Lee Y.J."/>
            <person name="Jeong H."/>
            <person name="Park G.S."/>
            <person name="Kwak Y."/>
            <person name="Lee S.J."/>
            <person name="Lee S.J."/>
            <person name="Park M.K."/>
            <person name="Kim J.Y."/>
            <person name="Kang H.K."/>
            <person name="Shin J.H."/>
            <person name="Lee D.W."/>
        </authorList>
    </citation>
    <scope>NUCLEOTIDE SEQUENCE [LARGE SCALE GENOMIC DNA]</scope>
    <source>
        <strain evidence="2 3">AW-1</strain>
    </source>
</reference>
<evidence type="ECO:0000313" key="3">
    <source>
        <dbReference type="Proteomes" id="UP000093740"/>
    </source>
</evidence>
<dbReference type="RefSeq" id="WP_033190910.1">
    <property type="nucleotide sequence ID" value="NZ_CP014334.2"/>
</dbReference>
<feature type="transmembrane region" description="Helical" evidence="1">
    <location>
        <begin position="60"/>
        <end position="79"/>
    </location>
</feature>
<keyword evidence="1" id="KW-0812">Transmembrane</keyword>
<keyword evidence="1" id="KW-0472">Membrane</keyword>
<name>A0AAI8CLD6_FERIS</name>
<feature type="transmembrane region" description="Helical" evidence="1">
    <location>
        <begin position="111"/>
        <end position="127"/>
    </location>
</feature>
<organism evidence="2 3">
    <name type="scientific">Fervidobacterium islandicum</name>
    <dbReference type="NCBI Taxonomy" id="2423"/>
    <lineage>
        <taxon>Bacteria</taxon>
        <taxon>Thermotogati</taxon>
        <taxon>Thermotogota</taxon>
        <taxon>Thermotogae</taxon>
        <taxon>Thermotogales</taxon>
        <taxon>Fervidobacteriaceae</taxon>
        <taxon>Fervidobacterium</taxon>
    </lineage>
</organism>
<protein>
    <submittedName>
        <fullName evidence="2">Uncharacterized protein</fullName>
    </submittedName>
</protein>
<accession>A0AAI8CLD6</accession>
<evidence type="ECO:0000313" key="2">
    <source>
        <dbReference type="EMBL" id="AMW32643.1"/>
    </source>
</evidence>
<dbReference type="KEGG" id="fia:NA23_04665"/>
<proteinExistence type="predicted"/>